<organism evidence="2 3">
    <name type="scientific">Exidia glandulosa HHB12029</name>
    <dbReference type="NCBI Taxonomy" id="1314781"/>
    <lineage>
        <taxon>Eukaryota</taxon>
        <taxon>Fungi</taxon>
        <taxon>Dikarya</taxon>
        <taxon>Basidiomycota</taxon>
        <taxon>Agaricomycotina</taxon>
        <taxon>Agaricomycetes</taxon>
        <taxon>Auriculariales</taxon>
        <taxon>Exidiaceae</taxon>
        <taxon>Exidia</taxon>
    </lineage>
</organism>
<feature type="compositionally biased region" description="Polar residues" evidence="1">
    <location>
        <begin position="131"/>
        <end position="143"/>
    </location>
</feature>
<keyword evidence="3" id="KW-1185">Reference proteome</keyword>
<feature type="region of interest" description="Disordered" evidence="1">
    <location>
        <begin position="285"/>
        <end position="318"/>
    </location>
</feature>
<feature type="compositionally biased region" description="Low complexity" evidence="1">
    <location>
        <begin position="153"/>
        <end position="188"/>
    </location>
</feature>
<feature type="compositionally biased region" description="Acidic residues" evidence="1">
    <location>
        <begin position="607"/>
        <end position="626"/>
    </location>
</feature>
<reference evidence="2 3" key="1">
    <citation type="journal article" date="2016" name="Mol. Biol. Evol.">
        <title>Comparative Genomics of Early-Diverging Mushroom-Forming Fungi Provides Insights into the Origins of Lignocellulose Decay Capabilities.</title>
        <authorList>
            <person name="Nagy L.G."/>
            <person name="Riley R."/>
            <person name="Tritt A."/>
            <person name="Adam C."/>
            <person name="Daum C."/>
            <person name="Floudas D."/>
            <person name="Sun H."/>
            <person name="Yadav J.S."/>
            <person name="Pangilinan J."/>
            <person name="Larsson K.H."/>
            <person name="Matsuura K."/>
            <person name="Barry K."/>
            <person name="Labutti K."/>
            <person name="Kuo R."/>
            <person name="Ohm R.A."/>
            <person name="Bhattacharya S.S."/>
            <person name="Shirouzu T."/>
            <person name="Yoshinaga Y."/>
            <person name="Martin F.M."/>
            <person name="Grigoriev I.V."/>
            <person name="Hibbett D.S."/>
        </authorList>
    </citation>
    <scope>NUCLEOTIDE SEQUENCE [LARGE SCALE GENOMIC DNA]</scope>
    <source>
        <strain evidence="2 3">HHB12029</strain>
    </source>
</reference>
<protein>
    <submittedName>
        <fullName evidence="2">Uncharacterized protein</fullName>
    </submittedName>
</protein>
<evidence type="ECO:0000313" key="3">
    <source>
        <dbReference type="Proteomes" id="UP000077266"/>
    </source>
</evidence>
<feature type="region of interest" description="Disordered" evidence="1">
    <location>
        <begin position="100"/>
        <end position="188"/>
    </location>
</feature>
<accession>A0A165D9J7</accession>
<feature type="region of interest" description="Disordered" evidence="1">
    <location>
        <begin position="478"/>
        <end position="638"/>
    </location>
</feature>
<proteinExistence type="predicted"/>
<dbReference type="Proteomes" id="UP000077266">
    <property type="component" value="Unassembled WGS sequence"/>
</dbReference>
<feature type="compositionally biased region" description="Acidic residues" evidence="1">
    <location>
        <begin position="514"/>
        <end position="597"/>
    </location>
</feature>
<feature type="compositionally biased region" description="Basic and acidic residues" evidence="1">
    <location>
        <begin position="296"/>
        <end position="318"/>
    </location>
</feature>
<gene>
    <name evidence="2" type="ORF">EXIGLDRAFT_842491</name>
</gene>
<name>A0A165D9J7_EXIGL</name>
<sequence length="638" mass="69317">MLSLRTDHPLRRLSDYLSGQQPILSPIPRDSAQPPVALCATGGSVIYASRRTDPAARPFPSHHDDADEPRAAEFDPLTGQIPVTVRATGRDRRAPLLSGSAAQMEGESAPVHGTAQDDSPSRARYVALPFSESSNLGRESQITRPEDARREALAASEGAATRALEAASRAPTQAASRAPSAATRAPSLAATRAPLLAATRAPLAASRAPPDSRRDAHSAAEEAALIVPVAAIAAPRLRYAPTLAAIAAPWLRYAPIPAAYSAPPAAAYSAPVAAYSAPPTRSLERGMPAHEQMPCVEREEPRAEREEPRVEREEPRVQREVAGSFERRLFTDGGEFDAGTQHDAINRERAMPADEQMPCREHDEVVYALARRPLPPATRADHAQAGYTPDYHPGVWDMDMFPDALAPTSILRDAWNRFVRHAVRLPLMSYWVIQPACVIPADERMHPACNETACVRTPSPPLSDTVVARAACNDPQGSARATARAMPADERMPRPVCDETACASTPSPPLLDTGSEDEFPLSEDAEIVSESDGVEELSEEQSEVSGDEVVETQLEGESEPEDELSHEDMSEEEEDVDNSELGGESEIEEELSDEEYLSQDKEHFPDDYDEEESFISGEEEQVDFNEGDGQSEGRNTHW</sequence>
<dbReference type="InParanoid" id="A0A165D9J7"/>
<feature type="compositionally biased region" description="Basic and acidic residues" evidence="1">
    <location>
        <begin position="487"/>
        <end position="497"/>
    </location>
</feature>
<evidence type="ECO:0000313" key="2">
    <source>
        <dbReference type="EMBL" id="KZV84063.1"/>
    </source>
</evidence>
<dbReference type="EMBL" id="KV426242">
    <property type="protein sequence ID" value="KZV84063.1"/>
    <property type="molecule type" value="Genomic_DNA"/>
</dbReference>
<evidence type="ECO:0000256" key="1">
    <source>
        <dbReference type="SAM" id="MobiDB-lite"/>
    </source>
</evidence>
<dbReference type="AlphaFoldDB" id="A0A165D9J7"/>